<dbReference type="InterPro" id="IPR001128">
    <property type="entry name" value="Cyt_P450"/>
</dbReference>
<keyword evidence="5" id="KW-0349">Heme</keyword>
<keyword evidence="5" id="KW-0503">Monooxygenase</keyword>
<evidence type="ECO:0008006" key="8">
    <source>
        <dbReference type="Google" id="ProtNLM"/>
    </source>
</evidence>
<keyword evidence="4 5" id="KW-0408">Iron</keyword>
<organism evidence="6 7">
    <name type="scientific">Canna indica</name>
    <name type="common">Indian-shot</name>
    <dbReference type="NCBI Taxonomy" id="4628"/>
    <lineage>
        <taxon>Eukaryota</taxon>
        <taxon>Viridiplantae</taxon>
        <taxon>Streptophyta</taxon>
        <taxon>Embryophyta</taxon>
        <taxon>Tracheophyta</taxon>
        <taxon>Spermatophyta</taxon>
        <taxon>Magnoliopsida</taxon>
        <taxon>Liliopsida</taxon>
        <taxon>Zingiberales</taxon>
        <taxon>Cannaceae</taxon>
        <taxon>Canna</taxon>
    </lineage>
</organism>
<evidence type="ECO:0000256" key="3">
    <source>
        <dbReference type="ARBA" id="ARBA00023002"/>
    </source>
</evidence>
<accession>A0AAQ3QFB3</accession>
<evidence type="ECO:0000313" key="7">
    <source>
        <dbReference type="Proteomes" id="UP001327560"/>
    </source>
</evidence>
<comment type="similarity">
    <text evidence="1 5">Belongs to the cytochrome P450 family.</text>
</comment>
<keyword evidence="2 5" id="KW-0479">Metal-binding</keyword>
<evidence type="ECO:0000256" key="1">
    <source>
        <dbReference type="ARBA" id="ARBA00010617"/>
    </source>
</evidence>
<evidence type="ECO:0000256" key="5">
    <source>
        <dbReference type="RuleBase" id="RU000461"/>
    </source>
</evidence>
<protein>
    <recommendedName>
        <fullName evidence="8">Cytochrome P450</fullName>
    </recommendedName>
</protein>
<dbReference type="Gene3D" id="1.10.630.10">
    <property type="entry name" value="Cytochrome P450"/>
    <property type="match status" value="1"/>
</dbReference>
<dbReference type="GO" id="GO:0016705">
    <property type="term" value="F:oxidoreductase activity, acting on paired donors, with incorporation or reduction of molecular oxygen"/>
    <property type="evidence" value="ECO:0007669"/>
    <property type="project" value="InterPro"/>
</dbReference>
<evidence type="ECO:0000313" key="6">
    <source>
        <dbReference type="EMBL" id="WOL07093.1"/>
    </source>
</evidence>
<dbReference type="Pfam" id="PF00067">
    <property type="entry name" value="p450"/>
    <property type="match status" value="1"/>
</dbReference>
<keyword evidence="7" id="KW-1185">Reference proteome</keyword>
<keyword evidence="3 5" id="KW-0560">Oxidoreductase</keyword>
<dbReference type="EMBL" id="CP136894">
    <property type="protein sequence ID" value="WOL07093.1"/>
    <property type="molecule type" value="Genomic_DNA"/>
</dbReference>
<dbReference type="PANTHER" id="PTHR24296">
    <property type="entry name" value="CYTOCHROME P450"/>
    <property type="match status" value="1"/>
</dbReference>
<dbReference type="Proteomes" id="UP001327560">
    <property type="component" value="Chromosome 5"/>
</dbReference>
<dbReference type="PROSITE" id="PS00086">
    <property type="entry name" value="CYTOCHROME_P450"/>
    <property type="match status" value="1"/>
</dbReference>
<dbReference type="GO" id="GO:0004497">
    <property type="term" value="F:monooxygenase activity"/>
    <property type="evidence" value="ECO:0007669"/>
    <property type="project" value="UniProtKB-KW"/>
</dbReference>
<name>A0AAQ3QFB3_9LILI</name>
<evidence type="ECO:0000256" key="4">
    <source>
        <dbReference type="ARBA" id="ARBA00023004"/>
    </source>
</evidence>
<dbReference type="GO" id="GO:0020037">
    <property type="term" value="F:heme binding"/>
    <property type="evidence" value="ECO:0007669"/>
    <property type="project" value="InterPro"/>
</dbReference>
<dbReference type="InterPro" id="IPR036396">
    <property type="entry name" value="Cyt_P450_sf"/>
</dbReference>
<dbReference type="GO" id="GO:0006629">
    <property type="term" value="P:lipid metabolic process"/>
    <property type="evidence" value="ECO:0007669"/>
    <property type="project" value="UniProtKB-ARBA"/>
</dbReference>
<dbReference type="InterPro" id="IPR017972">
    <property type="entry name" value="Cyt_P450_CS"/>
</dbReference>
<dbReference type="SUPFAM" id="SSF48264">
    <property type="entry name" value="Cytochrome P450"/>
    <property type="match status" value="1"/>
</dbReference>
<reference evidence="6 7" key="1">
    <citation type="submission" date="2023-10" db="EMBL/GenBank/DDBJ databases">
        <title>Chromosome-scale genome assembly provides insights into flower coloration mechanisms of Canna indica.</title>
        <authorList>
            <person name="Li C."/>
        </authorList>
    </citation>
    <scope>NUCLEOTIDE SEQUENCE [LARGE SCALE GENOMIC DNA]</scope>
    <source>
        <tissue evidence="6">Flower</tissue>
    </source>
</reference>
<dbReference type="GO" id="GO:0005506">
    <property type="term" value="F:iron ion binding"/>
    <property type="evidence" value="ECO:0007669"/>
    <property type="project" value="InterPro"/>
</dbReference>
<dbReference type="AlphaFoldDB" id="A0AAQ3QFB3"/>
<gene>
    <name evidence="6" type="ORF">Cni_G15829</name>
</gene>
<sequence length="298" mass="34229">MSPSYKFLSFNSGPRICLGKEVTFTQMKAVWLQWSTTSKLSCLKVMWLSRDKVEKGLVPLLDDVARRGLVVDLQDVFMRLTFDSTSNLVFGVDLGCLSIEFPTIPITKAVDEAMSPLFLRHMVPPVWWKLMRWLRIGQEKKLAAAWKEIDRFIAESIAEKSRHVKDGDEEKSDLLLAYINADEDIDRKGSIEFHKFLRDTAVTFMLARRDTTSVALSWFFWLLCQNPMAEFKILEELKAIVLQKEQSSSNDLIIFDADEVSKLVFLHAALCESLRLFPPVPFEQKAALKSDVLKWSRS</sequence>
<evidence type="ECO:0000256" key="2">
    <source>
        <dbReference type="ARBA" id="ARBA00022723"/>
    </source>
</evidence>
<proteinExistence type="inferred from homology"/>